<reference evidence="1 2" key="1">
    <citation type="submission" date="2016-11" db="EMBL/GenBank/DDBJ databases">
        <authorList>
            <person name="Jaros S."/>
            <person name="Januszkiewicz K."/>
            <person name="Wedrychowicz H."/>
        </authorList>
    </citation>
    <scope>NUCLEOTIDE SEQUENCE [LARGE SCALE GENOMIC DNA]</scope>
    <source>
        <strain evidence="1 2">DSM 15480</strain>
    </source>
</reference>
<name>A0A1M6SPL1_9FIRM</name>
<keyword evidence="2" id="KW-1185">Reference proteome</keyword>
<dbReference type="OrthoDB" id="5135382at2"/>
<dbReference type="AlphaFoldDB" id="A0A1M6SPL1"/>
<proteinExistence type="predicted"/>
<protein>
    <submittedName>
        <fullName evidence="1">Uncharacterized protein</fullName>
    </submittedName>
</protein>
<sequence>MKKGEITAFLSLIFVLLISFIGAMVESASLQAAKNWRRADVDKAVYSAFGEYRKELLEEYELFAVEESYESGQFNEVNLLTRLEYYGAGGMENRLEKLQLLTDNQGYPFREQVITYMKDYSGISIAEDVLGMSGKWEEQETGGERYEESEAENSQALEDTLTENETQLPETDNPLQTVSAAKSHGVLNIVLSDPQQVSNKAVRLESMPSNRSLHSGRGAFQVEKNMEGTVSNLLFGEYLLRKFSMATQPNEDGALSYELEYLIGGKGSDRENLEYVVKRLLWMRTGANYLYLMTDMQKQAEAEAMAAALASLAALPVVTELVKQALLAAWAYGESVMDLRSLLQGKKVVLVKTAESWQMQLSALGKLGTPEDAGDGADMEGGLEYKEYLRMLLFLGNKDSCSMRALDLIEKNMQQSKGLTFFKVDYCVTKIQVKSIVSLRRGITYEFPTYFAYR</sequence>
<dbReference type="STRING" id="1121950.SAMN02745243_03006"/>
<dbReference type="InterPro" id="IPR043756">
    <property type="entry name" value="DUF5702"/>
</dbReference>
<dbReference type="EMBL" id="FQZY01000051">
    <property type="protein sequence ID" value="SHK46681.1"/>
    <property type="molecule type" value="Genomic_DNA"/>
</dbReference>
<organism evidence="1 2">
    <name type="scientific">Hespellia stercorisuis DSM 15480</name>
    <dbReference type="NCBI Taxonomy" id="1121950"/>
    <lineage>
        <taxon>Bacteria</taxon>
        <taxon>Bacillati</taxon>
        <taxon>Bacillota</taxon>
        <taxon>Clostridia</taxon>
        <taxon>Lachnospirales</taxon>
        <taxon>Lachnospiraceae</taxon>
        <taxon>Hespellia</taxon>
    </lineage>
</organism>
<dbReference type="Pfam" id="PF18960">
    <property type="entry name" value="DUF5702"/>
    <property type="match status" value="1"/>
</dbReference>
<dbReference type="Proteomes" id="UP000184301">
    <property type="component" value="Unassembled WGS sequence"/>
</dbReference>
<evidence type="ECO:0000313" key="2">
    <source>
        <dbReference type="Proteomes" id="UP000184301"/>
    </source>
</evidence>
<gene>
    <name evidence="1" type="ORF">SAMN02745243_03006</name>
</gene>
<evidence type="ECO:0000313" key="1">
    <source>
        <dbReference type="EMBL" id="SHK46681.1"/>
    </source>
</evidence>
<accession>A0A1M6SPL1</accession>